<dbReference type="EMBL" id="UINC01061613">
    <property type="protein sequence ID" value="SVB87370.1"/>
    <property type="molecule type" value="Genomic_DNA"/>
</dbReference>
<dbReference type="AlphaFoldDB" id="A0A382HJ97"/>
<sequence length="259" mass="30174">KFSLKTSSKSGFKHHTNHMGHNDYNFKYIKDKNKARAGKYFQRFEVRDGDCFGDDSWNDCENDRERVEFSAEPEQRPKKNQCYGYSLMLSKDFIDTYPTNASLGQVHQKGGPTGTAGGLASFPPLIQIDARQGYLFFNWHELSGSATNVIDESRYHRLKPLKDMKEVWTDISFCLDFKNKRMDAWVDGIKKVEILKSPIFFKPKSIYFKHGIYRSFISKYKKFNNSKMPTQIVFYDEIRRGSSIEKVDININPKLKPVD</sequence>
<reference evidence="1" key="1">
    <citation type="submission" date="2018-05" db="EMBL/GenBank/DDBJ databases">
        <authorList>
            <person name="Lanie J.A."/>
            <person name="Ng W.-L."/>
            <person name="Kazmierczak K.M."/>
            <person name="Andrzejewski T.M."/>
            <person name="Davidsen T.M."/>
            <person name="Wayne K.J."/>
            <person name="Tettelin H."/>
            <person name="Glass J.I."/>
            <person name="Rusch D."/>
            <person name="Podicherti R."/>
            <person name="Tsui H.-C.T."/>
            <person name="Winkler M.E."/>
        </authorList>
    </citation>
    <scope>NUCLEOTIDE SEQUENCE</scope>
</reference>
<organism evidence="1">
    <name type="scientific">marine metagenome</name>
    <dbReference type="NCBI Taxonomy" id="408172"/>
    <lineage>
        <taxon>unclassified sequences</taxon>
        <taxon>metagenomes</taxon>
        <taxon>ecological metagenomes</taxon>
    </lineage>
</organism>
<dbReference type="InterPro" id="IPR025975">
    <property type="entry name" value="Polysacc_lyase"/>
</dbReference>
<dbReference type="Pfam" id="PF14099">
    <property type="entry name" value="Polysacc_lyase"/>
    <property type="match status" value="1"/>
</dbReference>
<dbReference type="Gene3D" id="2.60.120.200">
    <property type="match status" value="1"/>
</dbReference>
<name>A0A382HJ97_9ZZZZ</name>
<feature type="non-terminal residue" evidence="1">
    <location>
        <position position="1"/>
    </location>
</feature>
<accession>A0A382HJ97</accession>
<proteinExistence type="predicted"/>
<evidence type="ECO:0008006" key="2">
    <source>
        <dbReference type="Google" id="ProtNLM"/>
    </source>
</evidence>
<protein>
    <recommendedName>
        <fullName evidence="2">GH16 domain-containing protein</fullName>
    </recommendedName>
</protein>
<evidence type="ECO:0000313" key="1">
    <source>
        <dbReference type="EMBL" id="SVB87370.1"/>
    </source>
</evidence>
<gene>
    <name evidence="1" type="ORF">METZ01_LOCUS240224</name>
</gene>